<dbReference type="InterPro" id="IPR012338">
    <property type="entry name" value="Beta-lactam/transpept-like"/>
</dbReference>
<sequence>MIELSALGGAGEPGVASVDPDAQLTVGRADIVDRDGLLLATSLRTPSLYADPKEVLDAEDAAFRLSTVLPEINPAETAAKLASDRRFVWLKRNLTPREQQEVNSLGIPGLHFQDEWKRIYPQGTLTAHAVGFTDVDDRGISGVERSFDDVLRGGRDPLRLSLDLRVQHIVREELLRQIATFSAIGGAGVVLDVDTGETIAMVSLPDFDPNVPGQMDPDTLFNRATLGVYEMGSTFKIFNTAMALDAGTATMRSGYDATHPIRIARFTINDDHAKARWLSVPEIFKYSSNIGSVKMALDVGTDGQRAFMAKLGMLRETAIELPERGRPMVPSPWRPINTMTIAFGHGLAVSPLHLVGGVAAIVNGGIRRPVTLLASDIPSPGQRVISEQTSHDMRRLMRLVVEDGTGRKADTPGYVVGGKTGTAEKAGGRGGYKQKSLISSFVAAFPMHDPRYVVLIMVDEPKGTKETFGYATGGWVAAPAVSRIVARSAPLLGVAPVDPETPEIRRDLMIEVPVEGGKRLASF</sequence>
<name>A0A919CQF1_9PROT</name>
<organism evidence="6 7">
    <name type="scientific">Thalassobaculum fulvum</name>
    <dbReference type="NCBI Taxonomy" id="1633335"/>
    <lineage>
        <taxon>Bacteria</taxon>
        <taxon>Pseudomonadati</taxon>
        <taxon>Pseudomonadota</taxon>
        <taxon>Alphaproteobacteria</taxon>
        <taxon>Rhodospirillales</taxon>
        <taxon>Thalassobaculaceae</taxon>
        <taxon>Thalassobaculum</taxon>
    </lineage>
</organism>
<dbReference type="GO" id="GO:0004180">
    <property type="term" value="F:carboxypeptidase activity"/>
    <property type="evidence" value="ECO:0007669"/>
    <property type="project" value="UniProtKB-KW"/>
</dbReference>
<evidence type="ECO:0000256" key="3">
    <source>
        <dbReference type="ARBA" id="ARBA00023136"/>
    </source>
</evidence>
<dbReference type="GO" id="GO:0008658">
    <property type="term" value="F:penicillin binding"/>
    <property type="evidence" value="ECO:0007669"/>
    <property type="project" value="InterPro"/>
</dbReference>
<feature type="domain" description="Penicillin-binding protein dimerisation" evidence="5">
    <location>
        <begin position="26"/>
        <end position="153"/>
    </location>
</feature>
<dbReference type="InterPro" id="IPR001460">
    <property type="entry name" value="PCN-bd_Tpept"/>
</dbReference>
<evidence type="ECO:0000313" key="6">
    <source>
        <dbReference type="EMBL" id="GHD54104.1"/>
    </source>
</evidence>
<dbReference type="InterPro" id="IPR036138">
    <property type="entry name" value="PBP_dimer_sf"/>
</dbReference>
<dbReference type="GO" id="GO:0005886">
    <property type="term" value="C:plasma membrane"/>
    <property type="evidence" value="ECO:0007669"/>
    <property type="project" value="TreeGrafter"/>
</dbReference>
<dbReference type="Gene3D" id="3.90.1310.10">
    <property type="entry name" value="Penicillin-binding protein 2a (Domain 2)"/>
    <property type="match status" value="1"/>
</dbReference>
<dbReference type="InterPro" id="IPR005311">
    <property type="entry name" value="PBP_dimer"/>
</dbReference>
<keyword evidence="3" id="KW-0472">Membrane</keyword>
<evidence type="ECO:0000259" key="5">
    <source>
        <dbReference type="Pfam" id="PF03717"/>
    </source>
</evidence>
<keyword evidence="2" id="KW-0378">Hydrolase</keyword>
<dbReference type="PANTHER" id="PTHR30627:SF1">
    <property type="entry name" value="PEPTIDOGLYCAN D,D-TRANSPEPTIDASE FTSI"/>
    <property type="match status" value="1"/>
</dbReference>
<evidence type="ECO:0000256" key="2">
    <source>
        <dbReference type="ARBA" id="ARBA00022645"/>
    </source>
</evidence>
<keyword evidence="2" id="KW-0121">Carboxypeptidase</keyword>
<reference evidence="6" key="1">
    <citation type="journal article" date="2014" name="Int. J. Syst. Evol. Microbiol.">
        <title>Complete genome sequence of Corynebacterium casei LMG S-19264T (=DSM 44701T), isolated from a smear-ripened cheese.</title>
        <authorList>
            <consortium name="US DOE Joint Genome Institute (JGI-PGF)"/>
            <person name="Walter F."/>
            <person name="Albersmeier A."/>
            <person name="Kalinowski J."/>
            <person name="Ruckert C."/>
        </authorList>
    </citation>
    <scope>NUCLEOTIDE SEQUENCE</scope>
    <source>
        <strain evidence="6">KCTC 42651</strain>
    </source>
</reference>
<dbReference type="Pfam" id="PF03717">
    <property type="entry name" value="PBP_dimer"/>
    <property type="match status" value="1"/>
</dbReference>
<evidence type="ECO:0000313" key="7">
    <source>
        <dbReference type="Proteomes" id="UP000630353"/>
    </source>
</evidence>
<protein>
    <submittedName>
        <fullName evidence="6">Peptidoglycan glycosyltransferase</fullName>
    </submittedName>
</protein>
<feature type="domain" description="Penicillin-binding protein transpeptidase" evidence="4">
    <location>
        <begin position="186"/>
        <end position="484"/>
    </location>
</feature>
<dbReference type="Proteomes" id="UP000630353">
    <property type="component" value="Unassembled WGS sequence"/>
</dbReference>
<dbReference type="SUPFAM" id="SSF56519">
    <property type="entry name" value="Penicillin binding protein dimerisation domain"/>
    <property type="match status" value="1"/>
</dbReference>
<comment type="caution">
    <text evidence="6">The sequence shown here is derived from an EMBL/GenBank/DDBJ whole genome shotgun (WGS) entry which is preliminary data.</text>
</comment>
<dbReference type="PANTHER" id="PTHR30627">
    <property type="entry name" value="PEPTIDOGLYCAN D,D-TRANSPEPTIDASE"/>
    <property type="match status" value="1"/>
</dbReference>
<keyword evidence="2" id="KW-0645">Protease</keyword>
<dbReference type="EMBL" id="BMZS01000007">
    <property type="protein sequence ID" value="GHD54104.1"/>
    <property type="molecule type" value="Genomic_DNA"/>
</dbReference>
<evidence type="ECO:0000259" key="4">
    <source>
        <dbReference type="Pfam" id="PF00905"/>
    </source>
</evidence>
<evidence type="ECO:0000256" key="1">
    <source>
        <dbReference type="ARBA" id="ARBA00004370"/>
    </source>
</evidence>
<comment type="subcellular location">
    <subcellularLocation>
        <location evidence="1">Membrane</location>
    </subcellularLocation>
</comment>
<accession>A0A919CQF1</accession>
<dbReference type="InterPro" id="IPR050515">
    <property type="entry name" value="Beta-lactam/transpept"/>
</dbReference>
<dbReference type="GO" id="GO:0071555">
    <property type="term" value="P:cell wall organization"/>
    <property type="evidence" value="ECO:0007669"/>
    <property type="project" value="TreeGrafter"/>
</dbReference>
<dbReference type="Gene3D" id="3.40.710.10">
    <property type="entry name" value="DD-peptidase/beta-lactamase superfamily"/>
    <property type="match status" value="1"/>
</dbReference>
<keyword evidence="7" id="KW-1185">Reference proteome</keyword>
<dbReference type="Gene3D" id="1.10.150.770">
    <property type="match status" value="1"/>
</dbReference>
<dbReference type="Gene3D" id="3.30.450.330">
    <property type="match status" value="1"/>
</dbReference>
<dbReference type="AlphaFoldDB" id="A0A919CQF1"/>
<proteinExistence type="predicted"/>
<gene>
    <name evidence="6" type="ORF">GCM10017083_31240</name>
</gene>
<reference evidence="6" key="2">
    <citation type="submission" date="2020-09" db="EMBL/GenBank/DDBJ databases">
        <authorList>
            <person name="Sun Q."/>
            <person name="Kim S."/>
        </authorList>
    </citation>
    <scope>NUCLEOTIDE SEQUENCE</scope>
    <source>
        <strain evidence="6">KCTC 42651</strain>
    </source>
</reference>
<dbReference type="Pfam" id="PF00905">
    <property type="entry name" value="Transpeptidase"/>
    <property type="match status" value="1"/>
</dbReference>
<dbReference type="SUPFAM" id="SSF56601">
    <property type="entry name" value="beta-lactamase/transpeptidase-like"/>
    <property type="match status" value="1"/>
</dbReference>